<feature type="signal peptide" evidence="1">
    <location>
        <begin position="1"/>
        <end position="18"/>
    </location>
</feature>
<sequence>MLLLLNCFLEALLVATLSESRHENYMHSFVQISGIILLEGYQKFLDIFNKINIVLPKAISYSCSIGNTSASRGDYSKVLAALKAGNIATVMGISLFRLEQVSTYLFMNCIKVD</sequence>
<keyword evidence="3" id="KW-1185">Reference proteome</keyword>
<feature type="chain" id="PRO_5021346983" evidence="1">
    <location>
        <begin position="19"/>
        <end position="113"/>
    </location>
</feature>
<evidence type="ECO:0000256" key="1">
    <source>
        <dbReference type="SAM" id="SignalP"/>
    </source>
</evidence>
<evidence type="ECO:0000313" key="2">
    <source>
        <dbReference type="EMBL" id="GBL79690.1"/>
    </source>
</evidence>
<comment type="caution">
    <text evidence="2">The sequence shown here is derived from an EMBL/GenBank/DDBJ whole genome shotgun (WGS) entry which is preliminary data.</text>
</comment>
<keyword evidence="1" id="KW-0732">Signal</keyword>
<dbReference type="AlphaFoldDB" id="A0A4Y2AIX7"/>
<accession>A0A4Y2AIX7</accession>
<gene>
    <name evidence="2" type="ORF">AVEN_18224_1</name>
</gene>
<organism evidence="2 3">
    <name type="scientific">Araneus ventricosus</name>
    <name type="common">Orbweaver spider</name>
    <name type="synonym">Epeira ventricosa</name>
    <dbReference type="NCBI Taxonomy" id="182803"/>
    <lineage>
        <taxon>Eukaryota</taxon>
        <taxon>Metazoa</taxon>
        <taxon>Ecdysozoa</taxon>
        <taxon>Arthropoda</taxon>
        <taxon>Chelicerata</taxon>
        <taxon>Arachnida</taxon>
        <taxon>Araneae</taxon>
        <taxon>Araneomorphae</taxon>
        <taxon>Entelegynae</taxon>
        <taxon>Araneoidea</taxon>
        <taxon>Araneidae</taxon>
        <taxon>Araneus</taxon>
    </lineage>
</organism>
<proteinExistence type="predicted"/>
<dbReference type="EMBL" id="BGPR01000019">
    <property type="protein sequence ID" value="GBL79690.1"/>
    <property type="molecule type" value="Genomic_DNA"/>
</dbReference>
<reference evidence="2 3" key="1">
    <citation type="journal article" date="2019" name="Sci. Rep.">
        <title>Orb-weaving spider Araneus ventricosus genome elucidates the spidroin gene catalogue.</title>
        <authorList>
            <person name="Kono N."/>
            <person name="Nakamura H."/>
            <person name="Ohtoshi R."/>
            <person name="Moran D.A.P."/>
            <person name="Shinohara A."/>
            <person name="Yoshida Y."/>
            <person name="Fujiwara M."/>
            <person name="Mori M."/>
            <person name="Tomita M."/>
            <person name="Arakawa K."/>
        </authorList>
    </citation>
    <scope>NUCLEOTIDE SEQUENCE [LARGE SCALE GENOMIC DNA]</scope>
</reference>
<name>A0A4Y2AIX7_ARAVE</name>
<dbReference type="Proteomes" id="UP000499080">
    <property type="component" value="Unassembled WGS sequence"/>
</dbReference>
<protein>
    <submittedName>
        <fullName evidence="2">Uncharacterized protein</fullName>
    </submittedName>
</protein>
<evidence type="ECO:0000313" key="3">
    <source>
        <dbReference type="Proteomes" id="UP000499080"/>
    </source>
</evidence>